<evidence type="ECO:0000313" key="1">
    <source>
        <dbReference type="EMBL" id="XCJ78149.1"/>
    </source>
</evidence>
<dbReference type="GO" id="GO:0101006">
    <property type="term" value="F:protein histidine phosphatase activity"/>
    <property type="evidence" value="ECO:0007669"/>
    <property type="project" value="InterPro"/>
</dbReference>
<dbReference type="NCBIfam" id="TIGR00249">
    <property type="entry name" value="sixA"/>
    <property type="match status" value="1"/>
</dbReference>
<dbReference type="GO" id="GO:0005737">
    <property type="term" value="C:cytoplasm"/>
    <property type="evidence" value="ECO:0007669"/>
    <property type="project" value="InterPro"/>
</dbReference>
<proteinExistence type="predicted"/>
<sequence length="157" mass="15998">MSWLAIVRHGEAGPGIPDAERRLTARGEGEAQSAARWLASRPELAAATLWASPYRRAQQTALPIAAALGVSLDTCDGMTPEDDVDALIERLSALGASPSPLILVSHMPLVGTLAGRLVDGGPLAAMGFPTAGVALLEGEVWAAGCASLGAFVAPPHG</sequence>
<accession>A0AB74U9I2</accession>
<dbReference type="InterPro" id="IPR029033">
    <property type="entry name" value="His_PPase_superfam"/>
</dbReference>
<dbReference type="SUPFAM" id="SSF53254">
    <property type="entry name" value="Phosphoglycerate mutase-like"/>
    <property type="match status" value="1"/>
</dbReference>
<dbReference type="Gene3D" id="3.40.50.1240">
    <property type="entry name" value="Phosphoglycerate mutase-like"/>
    <property type="match status" value="1"/>
</dbReference>
<dbReference type="InterPro" id="IPR004449">
    <property type="entry name" value="SixA"/>
</dbReference>
<reference evidence="1" key="1">
    <citation type="submission" date="2024-06" db="EMBL/GenBank/DDBJ databases">
        <title>Complete genome of Salinicola endophyticus HNIBRBA4755.</title>
        <authorList>
            <person name="Shin S.Y."/>
            <person name="Kang H."/>
            <person name="Song J."/>
        </authorList>
    </citation>
    <scope>NUCLEOTIDE SEQUENCE</scope>
    <source>
        <strain evidence="1">HNIBRBA4755</strain>
    </source>
</reference>
<dbReference type="AlphaFoldDB" id="A0AB74U9I2"/>
<protein>
    <submittedName>
        <fullName evidence="1">Phosphohistidine phosphatase SixA</fullName>
    </submittedName>
</protein>
<dbReference type="EMBL" id="CP159578">
    <property type="protein sequence ID" value="XCJ78149.1"/>
    <property type="molecule type" value="Genomic_DNA"/>
</dbReference>
<dbReference type="InterPro" id="IPR013078">
    <property type="entry name" value="His_Pase_superF_clade-1"/>
</dbReference>
<dbReference type="RefSeq" id="WP_353979169.1">
    <property type="nucleotide sequence ID" value="NZ_CP159578.1"/>
</dbReference>
<gene>
    <name evidence="1" type="primary">sixA</name>
    <name evidence="1" type="ORF">ABV408_11915</name>
</gene>
<organism evidence="1">
    <name type="scientific">Salinicola endophyticus</name>
    <dbReference type="NCBI Taxonomy" id="1949083"/>
    <lineage>
        <taxon>Bacteria</taxon>
        <taxon>Pseudomonadati</taxon>
        <taxon>Pseudomonadota</taxon>
        <taxon>Gammaproteobacteria</taxon>
        <taxon>Oceanospirillales</taxon>
        <taxon>Halomonadaceae</taxon>
        <taxon>Salinicola</taxon>
    </lineage>
</organism>
<dbReference type="Pfam" id="PF00300">
    <property type="entry name" value="His_Phos_1"/>
    <property type="match status" value="1"/>
</dbReference>
<name>A0AB74U9I2_9GAMM</name>
<dbReference type="CDD" id="cd07067">
    <property type="entry name" value="HP_PGM_like"/>
    <property type="match status" value="1"/>
</dbReference>